<name>A0AC35TTH7_9BILA</name>
<protein>
    <submittedName>
        <fullName evidence="2">MADF domain-containing protein</fullName>
    </submittedName>
</protein>
<reference evidence="2" key="1">
    <citation type="submission" date="2016-11" db="UniProtKB">
        <authorList>
            <consortium name="WormBaseParasite"/>
        </authorList>
    </citation>
    <scope>IDENTIFICATION</scope>
    <source>
        <strain evidence="2">KR3021</strain>
    </source>
</reference>
<evidence type="ECO:0000313" key="1">
    <source>
        <dbReference type="Proteomes" id="UP000095286"/>
    </source>
</evidence>
<evidence type="ECO:0000313" key="2">
    <source>
        <dbReference type="WBParaSite" id="RSKR_0000405100.1"/>
    </source>
</evidence>
<proteinExistence type="predicted"/>
<dbReference type="Proteomes" id="UP000095286">
    <property type="component" value="Unplaced"/>
</dbReference>
<organism evidence="1 2">
    <name type="scientific">Rhabditophanes sp. KR3021</name>
    <dbReference type="NCBI Taxonomy" id="114890"/>
    <lineage>
        <taxon>Eukaryota</taxon>
        <taxon>Metazoa</taxon>
        <taxon>Ecdysozoa</taxon>
        <taxon>Nematoda</taxon>
        <taxon>Chromadorea</taxon>
        <taxon>Rhabditida</taxon>
        <taxon>Tylenchina</taxon>
        <taxon>Panagrolaimomorpha</taxon>
        <taxon>Strongyloidoidea</taxon>
        <taxon>Alloionematidae</taxon>
        <taxon>Rhabditophanes</taxon>
    </lineage>
</organism>
<dbReference type="WBParaSite" id="RSKR_0000405100.1">
    <property type="protein sequence ID" value="RSKR_0000405100.1"/>
    <property type="gene ID" value="RSKR_0000405100"/>
</dbReference>
<sequence length="359" mass="41578">MASDIKETMAAIDNLLSVLPRKTNNILANPSGSTKATSFNELLIHRVKEFPELYDQQHRACTDNGERNKIWDMIATSIDSTIPGEFAKKRWLQMRDRYRKELKLALRDNFKFPPKWCYFNHLVWLDPYLKDCYAQAGCNFPLQKTREDEKEGYSNEVLKNTTYEEDSIEIVSSSEILRNLLGGDHSFFQKTEDNNNHFLDNLTTIEHNLEFSSSSNSSRHCSESGANPDKTDDMSETLFDGNMSQGVIAPRVHRMKYVPYQIKRNMNNSAKTNISDKILSKINGNIEATEDIFVTKKDTSQEKPNQFESQMFQWMNDEDFLFSKLIATRMNGLSKTAKRDLKRKIMNLVDEKEEEQESS</sequence>
<accession>A0AC35TTH7</accession>